<name>A0A434AG19_9BACT</name>
<keyword evidence="3" id="KW-1185">Reference proteome</keyword>
<protein>
    <submittedName>
        <fullName evidence="2">GSCFA domain protein</fullName>
    </submittedName>
</protein>
<proteinExistence type="predicted"/>
<dbReference type="PROSITE" id="PS51257">
    <property type="entry name" value="PROKAR_LIPOPROTEIN"/>
    <property type="match status" value="1"/>
</dbReference>
<dbReference type="Pfam" id="PF08885">
    <property type="entry name" value="GSCFA"/>
    <property type="match status" value="1"/>
</dbReference>
<dbReference type="AlphaFoldDB" id="A0A434AG19"/>
<gene>
    <name evidence="2" type="ORF">DLK05_13685</name>
</gene>
<dbReference type="EMBL" id="RJJX01000023">
    <property type="protein sequence ID" value="RUT73319.1"/>
    <property type="molecule type" value="Genomic_DNA"/>
</dbReference>
<dbReference type="OrthoDB" id="9807687at2"/>
<evidence type="ECO:0000313" key="2">
    <source>
        <dbReference type="EMBL" id="RUT73319.1"/>
    </source>
</evidence>
<organism evidence="2 3">
    <name type="scientific">Ancylomarina longa</name>
    <dbReference type="NCBI Taxonomy" id="2487017"/>
    <lineage>
        <taxon>Bacteria</taxon>
        <taxon>Pseudomonadati</taxon>
        <taxon>Bacteroidota</taxon>
        <taxon>Bacteroidia</taxon>
        <taxon>Marinilabiliales</taxon>
        <taxon>Marinifilaceae</taxon>
        <taxon>Ancylomarina</taxon>
    </lineage>
</organism>
<feature type="domain" description="GSCFA" evidence="1">
    <location>
        <begin position="23"/>
        <end position="258"/>
    </location>
</feature>
<dbReference type="InterPro" id="IPR014982">
    <property type="entry name" value="GSCFA"/>
</dbReference>
<evidence type="ECO:0000313" key="3">
    <source>
        <dbReference type="Proteomes" id="UP000282985"/>
    </source>
</evidence>
<reference evidence="2 3" key="1">
    <citation type="submission" date="2018-11" db="EMBL/GenBank/DDBJ databases">
        <title>Parancylomarina longa gen. nov., sp. nov., isolated from sediments of southern Okinawa.</title>
        <authorList>
            <person name="Fu T."/>
        </authorList>
    </citation>
    <scope>NUCLEOTIDE SEQUENCE [LARGE SCALE GENOMIC DNA]</scope>
    <source>
        <strain evidence="2 3">T3-2 S1-C</strain>
    </source>
</reference>
<accession>A0A434AG19</accession>
<dbReference type="RefSeq" id="WP_127344534.1">
    <property type="nucleotide sequence ID" value="NZ_RJJX01000023.1"/>
</dbReference>
<dbReference type="Proteomes" id="UP000282985">
    <property type="component" value="Unassembled WGS sequence"/>
</dbReference>
<comment type="caution">
    <text evidence="2">The sequence shown here is derived from an EMBL/GenBank/DDBJ whole genome shotgun (WGS) entry which is preliminary data.</text>
</comment>
<dbReference type="SUPFAM" id="SSF52266">
    <property type="entry name" value="SGNH hydrolase"/>
    <property type="match status" value="1"/>
</dbReference>
<sequence length="329" mass="38125">MEIFRTVVDIPESPEKLSYHSSLFLMGSCFAENIGKILAENKFNLSINPFGVIYNPISVGNSLKILMEGKVFTQEDLNLSNDLWFSYAHHGKFSNLDADICLENINSQMQKASLELANADILFLTFGTSWVYELLETGEIVSNCHKQSSKLFHRYRLDVDEIVKLYKELIVSLSLYNPSLKIIFTISPIRHWKDGAHGNQLSKATLLLAVDQLVQLFDQVSYFPSYEIVMDELRDYRFYADDMIHTNTLTEKYIWSRFVDTYMEKDTLTLMKKVKKIISAANHRPFNPDSESHQQFITKVLLDMSDLENQFPSIVFDLERSRMRKNLLI</sequence>
<evidence type="ECO:0000259" key="1">
    <source>
        <dbReference type="Pfam" id="PF08885"/>
    </source>
</evidence>